<dbReference type="HOGENOM" id="CLU_072077_0_0_12"/>
<dbReference type="PATRIC" id="fig|1125699.3.peg.1461"/>
<organism evidence="1 2">
    <name type="scientific">Treponema maltophilum ATCC 51939</name>
    <dbReference type="NCBI Taxonomy" id="1125699"/>
    <lineage>
        <taxon>Bacteria</taxon>
        <taxon>Pseudomonadati</taxon>
        <taxon>Spirochaetota</taxon>
        <taxon>Spirochaetia</taxon>
        <taxon>Spirochaetales</taxon>
        <taxon>Treponemataceae</taxon>
        <taxon>Treponema</taxon>
    </lineage>
</organism>
<dbReference type="eggNOG" id="ENOG5034BGE">
    <property type="taxonomic scope" value="Bacteria"/>
</dbReference>
<reference evidence="1 2" key="1">
    <citation type="submission" date="2013-04" db="EMBL/GenBank/DDBJ databases">
        <title>The Genome Sequence of Treponema maltophilum ATCC 51939.</title>
        <authorList>
            <consortium name="The Broad Institute Genomics Platform"/>
            <person name="Earl A."/>
            <person name="Ward D."/>
            <person name="Feldgarden M."/>
            <person name="Gevers D."/>
            <person name="Leonetti C."/>
            <person name="Blanton J.M."/>
            <person name="Dewhirst F.E."/>
            <person name="Izard J."/>
            <person name="Walker B."/>
            <person name="Young S."/>
            <person name="Zeng Q."/>
            <person name="Gargeya S."/>
            <person name="Fitzgerald M."/>
            <person name="Haas B."/>
            <person name="Abouelleil A."/>
            <person name="Allen A.W."/>
            <person name="Alvarado L."/>
            <person name="Arachchi H.M."/>
            <person name="Berlin A.M."/>
            <person name="Chapman S.B."/>
            <person name="Gainer-Dewar J."/>
            <person name="Goldberg J."/>
            <person name="Griggs A."/>
            <person name="Gujja S."/>
            <person name="Hansen M."/>
            <person name="Howarth C."/>
            <person name="Imamovic A."/>
            <person name="Ireland A."/>
            <person name="Larimer J."/>
            <person name="McCowan C."/>
            <person name="Murphy C."/>
            <person name="Pearson M."/>
            <person name="Poon T.W."/>
            <person name="Priest M."/>
            <person name="Roberts A."/>
            <person name="Saif S."/>
            <person name="Shea T."/>
            <person name="Sisk P."/>
            <person name="Sykes S."/>
            <person name="Wortman J."/>
            <person name="Nusbaum C."/>
            <person name="Birren B."/>
        </authorList>
    </citation>
    <scope>NUCLEOTIDE SEQUENCE [LARGE SCALE GENOMIC DNA]</scope>
    <source>
        <strain evidence="1 2">ATCC 51939</strain>
    </source>
</reference>
<keyword evidence="2" id="KW-1185">Reference proteome</keyword>
<dbReference type="OrthoDB" id="358240at2"/>
<proteinExistence type="predicted"/>
<accession>S3K0V6</accession>
<gene>
    <name evidence="1" type="ORF">HMPREF9194_01449</name>
</gene>
<evidence type="ECO:0000313" key="1">
    <source>
        <dbReference type="EMBL" id="EPF31115.1"/>
    </source>
</evidence>
<dbReference type="RefSeq" id="WP_016525726.1">
    <property type="nucleotide sequence ID" value="NZ_KE332518.1"/>
</dbReference>
<sequence>MKTKRIITVLFAIHMCVFGFTETFRVHKTVVRTVSEKTSSVHADLGINDALVIKLPENALFLQGIDLEIQIPAIAAEHRDAVAYALYADIAPEPAESTIDYTGKRLNIATFPGKLRCNIRIPLIKEHTMKESPYTIVMPLLFSKPPKSIFLRFQLVMKGVPPELFDAIYSIDIKPVLTDQGLLALTVLYPSEQKKEEHKEFSVFIDEVPRPDAVKKNVLLPVGMHRLNIVSEAYRNEVRSFTIDQAKTSALEIQLTDIAPLLYVSAPQRTRFFMDNIEIKDYSKPLVIKPGSRQLRFSLGDYELVRVLEAVNGRTYKIAVLFDVNITEE</sequence>
<dbReference type="AlphaFoldDB" id="S3K0V6"/>
<evidence type="ECO:0000313" key="2">
    <source>
        <dbReference type="Proteomes" id="UP000014541"/>
    </source>
</evidence>
<protein>
    <recommendedName>
        <fullName evidence="3">PEGA domain-containing protein</fullName>
    </recommendedName>
</protein>
<dbReference type="Proteomes" id="UP000014541">
    <property type="component" value="Unassembled WGS sequence"/>
</dbReference>
<evidence type="ECO:0008006" key="3">
    <source>
        <dbReference type="Google" id="ProtNLM"/>
    </source>
</evidence>
<dbReference type="STRING" id="1125699.HMPREF9194_01449"/>
<dbReference type="EMBL" id="ATFF01000006">
    <property type="protein sequence ID" value="EPF31115.1"/>
    <property type="molecule type" value="Genomic_DNA"/>
</dbReference>
<comment type="caution">
    <text evidence="1">The sequence shown here is derived from an EMBL/GenBank/DDBJ whole genome shotgun (WGS) entry which is preliminary data.</text>
</comment>
<name>S3K0V6_TREMA</name>